<evidence type="ECO:0000256" key="2">
    <source>
        <dbReference type="ARBA" id="ARBA00022679"/>
    </source>
</evidence>
<dbReference type="GO" id="GO:0061603">
    <property type="term" value="F:molybdenum cofactor guanylyltransferase activity"/>
    <property type="evidence" value="ECO:0007669"/>
    <property type="project" value="UniProtKB-EC"/>
</dbReference>
<dbReference type="SUPFAM" id="SSF53448">
    <property type="entry name" value="Nucleotide-diphospho-sugar transferases"/>
    <property type="match status" value="1"/>
</dbReference>
<evidence type="ECO:0000313" key="11">
    <source>
        <dbReference type="Proteomes" id="UP000319040"/>
    </source>
</evidence>
<dbReference type="RefSeq" id="WP_142532688.1">
    <property type="nucleotide sequence ID" value="NZ_FXTB01000002.1"/>
</dbReference>
<dbReference type="EC" id="2.7.7.77" evidence="8"/>
<dbReference type="PANTHER" id="PTHR19136">
    <property type="entry name" value="MOLYBDENUM COFACTOR GUANYLYLTRANSFERASE"/>
    <property type="match status" value="1"/>
</dbReference>
<dbReference type="GO" id="GO:0006777">
    <property type="term" value="P:Mo-molybdopterin cofactor biosynthetic process"/>
    <property type="evidence" value="ECO:0007669"/>
    <property type="project" value="UniProtKB-KW"/>
</dbReference>
<keyword evidence="11" id="KW-1185">Reference proteome</keyword>
<dbReference type="InterPro" id="IPR013482">
    <property type="entry name" value="Molybde_CF_guanTrfase"/>
</dbReference>
<accession>A0A521C4W9</accession>
<sequence>MISKADITGIVLAGGQSRRMGFNKAEASLNGESMLTRMIEKLSALTPNLLLSTGSSTYPNIHWPQIPDEYINCGPLGGIYSAIKASTTPLNIVVSCDMPLISSSLLLQLVGQAMENDAMITVPVDADNQLQLLCAVYHKNILPLIEKQIKQKSLKLKMMASLASVNKVHINIHHPLYSPHTFTNVNTPGTLKTMRELWQKDR</sequence>
<proteinExistence type="inferred from homology"/>
<dbReference type="HAMAP" id="MF_00316">
    <property type="entry name" value="MobA"/>
    <property type="match status" value="1"/>
</dbReference>
<comment type="caution">
    <text evidence="8">Lacks conserved residue(s) required for the propagation of feature annotation.</text>
</comment>
<comment type="cofactor">
    <cofactor evidence="8">
        <name>Mg(2+)</name>
        <dbReference type="ChEBI" id="CHEBI:18420"/>
    </cofactor>
</comment>
<keyword evidence="1 8" id="KW-0963">Cytoplasm</keyword>
<comment type="similarity">
    <text evidence="8">Belongs to the MobA family.</text>
</comment>
<keyword evidence="6 8" id="KW-0342">GTP-binding</keyword>
<dbReference type="EMBL" id="FXTB01000002">
    <property type="protein sequence ID" value="SMO54443.1"/>
    <property type="molecule type" value="Genomic_DNA"/>
</dbReference>
<dbReference type="PANTHER" id="PTHR19136:SF81">
    <property type="entry name" value="MOLYBDENUM COFACTOR GUANYLYLTRANSFERASE"/>
    <property type="match status" value="1"/>
</dbReference>
<dbReference type="GO" id="GO:0046872">
    <property type="term" value="F:metal ion binding"/>
    <property type="evidence" value="ECO:0007669"/>
    <property type="project" value="UniProtKB-KW"/>
</dbReference>
<evidence type="ECO:0000256" key="3">
    <source>
        <dbReference type="ARBA" id="ARBA00022723"/>
    </source>
</evidence>
<reference evidence="10 11" key="1">
    <citation type="submission" date="2017-05" db="EMBL/GenBank/DDBJ databases">
        <authorList>
            <person name="Varghese N."/>
            <person name="Submissions S."/>
        </authorList>
    </citation>
    <scope>NUCLEOTIDE SEQUENCE [LARGE SCALE GENOMIC DNA]</scope>
    <source>
        <strain evidence="10 11">DSM 27040</strain>
    </source>
</reference>
<name>A0A521C4W9_SACCC</name>
<comment type="function">
    <text evidence="8">Transfers a GMP moiety from GTP to Mo-molybdopterin (Mo-MPT) cofactor (Moco or molybdenum cofactor) to form Mo-molybdopterin guanine dinucleotide (Mo-MGD) cofactor.</text>
</comment>
<gene>
    <name evidence="8" type="primary">mobA</name>
    <name evidence="10" type="ORF">SAMN06265379_102403</name>
</gene>
<dbReference type="InterPro" id="IPR029044">
    <property type="entry name" value="Nucleotide-diphossugar_trans"/>
</dbReference>
<dbReference type="InterPro" id="IPR025877">
    <property type="entry name" value="MobA-like_NTP_Trfase"/>
</dbReference>
<keyword evidence="2 8" id="KW-0808">Transferase</keyword>
<evidence type="ECO:0000256" key="1">
    <source>
        <dbReference type="ARBA" id="ARBA00022490"/>
    </source>
</evidence>
<protein>
    <recommendedName>
        <fullName evidence="8">Probable molybdenum cofactor guanylyltransferase</fullName>
        <shortName evidence="8">MoCo guanylyltransferase</shortName>
        <ecNumber evidence="8">2.7.7.77</ecNumber>
    </recommendedName>
    <alternativeName>
        <fullName evidence="8">GTP:molybdopterin guanylyltransferase</fullName>
    </alternativeName>
    <alternativeName>
        <fullName evidence="8">Mo-MPT guanylyltransferase</fullName>
    </alternativeName>
    <alternativeName>
        <fullName evidence="8">Molybdopterin guanylyltransferase</fullName>
    </alternativeName>
    <alternativeName>
        <fullName evidence="8">Molybdopterin-guanine dinucleotide synthase</fullName>
        <shortName evidence="8">MGD synthase</shortName>
    </alternativeName>
</protein>
<feature type="binding site" evidence="8">
    <location>
        <position position="68"/>
    </location>
    <ligand>
        <name>GTP</name>
        <dbReference type="ChEBI" id="CHEBI:37565"/>
    </ligand>
</feature>
<dbReference type="GO" id="GO:0005737">
    <property type="term" value="C:cytoplasm"/>
    <property type="evidence" value="ECO:0007669"/>
    <property type="project" value="UniProtKB-SubCell"/>
</dbReference>
<dbReference type="OrthoDB" id="9788394at2"/>
<evidence type="ECO:0000259" key="9">
    <source>
        <dbReference type="Pfam" id="PF12804"/>
    </source>
</evidence>
<feature type="binding site" evidence="8">
    <location>
        <position position="97"/>
    </location>
    <ligand>
        <name>GTP</name>
        <dbReference type="ChEBI" id="CHEBI:37565"/>
    </ligand>
</feature>
<keyword evidence="7 8" id="KW-0501">Molybdenum cofactor biosynthesis</keyword>
<keyword evidence="4 8" id="KW-0547">Nucleotide-binding</keyword>
<comment type="subcellular location">
    <subcellularLocation>
        <location evidence="8">Cytoplasm</location>
    </subcellularLocation>
</comment>
<organism evidence="10 11">
    <name type="scientific">Saccharicrinis carchari</name>
    <dbReference type="NCBI Taxonomy" id="1168039"/>
    <lineage>
        <taxon>Bacteria</taxon>
        <taxon>Pseudomonadati</taxon>
        <taxon>Bacteroidota</taxon>
        <taxon>Bacteroidia</taxon>
        <taxon>Marinilabiliales</taxon>
        <taxon>Marinilabiliaceae</taxon>
        <taxon>Saccharicrinis</taxon>
    </lineage>
</organism>
<feature type="binding site" evidence="8">
    <location>
        <position position="97"/>
    </location>
    <ligand>
        <name>Mg(2+)</name>
        <dbReference type="ChEBI" id="CHEBI:18420"/>
    </ligand>
</feature>
<comment type="catalytic activity">
    <reaction evidence="8">
        <text>Mo-molybdopterin + GTP + H(+) = Mo-molybdopterin guanine dinucleotide + diphosphate</text>
        <dbReference type="Rhea" id="RHEA:34243"/>
        <dbReference type="ChEBI" id="CHEBI:15378"/>
        <dbReference type="ChEBI" id="CHEBI:33019"/>
        <dbReference type="ChEBI" id="CHEBI:37565"/>
        <dbReference type="ChEBI" id="CHEBI:71302"/>
        <dbReference type="ChEBI" id="CHEBI:71310"/>
        <dbReference type="EC" id="2.7.7.77"/>
    </reaction>
</comment>
<dbReference type="AlphaFoldDB" id="A0A521C4W9"/>
<keyword evidence="5 8" id="KW-0460">Magnesium</keyword>
<evidence type="ECO:0000256" key="6">
    <source>
        <dbReference type="ARBA" id="ARBA00023134"/>
    </source>
</evidence>
<dbReference type="Gene3D" id="3.90.550.10">
    <property type="entry name" value="Spore Coat Polysaccharide Biosynthesis Protein SpsA, Chain A"/>
    <property type="match status" value="1"/>
</dbReference>
<evidence type="ECO:0000313" key="10">
    <source>
        <dbReference type="EMBL" id="SMO54443.1"/>
    </source>
</evidence>
<dbReference type="GO" id="GO:0005525">
    <property type="term" value="F:GTP binding"/>
    <property type="evidence" value="ECO:0007669"/>
    <property type="project" value="UniProtKB-UniRule"/>
</dbReference>
<dbReference type="Pfam" id="PF12804">
    <property type="entry name" value="NTP_transf_3"/>
    <property type="match status" value="1"/>
</dbReference>
<evidence type="ECO:0000256" key="7">
    <source>
        <dbReference type="ARBA" id="ARBA00023150"/>
    </source>
</evidence>
<evidence type="ECO:0000256" key="8">
    <source>
        <dbReference type="HAMAP-Rule" id="MF_00316"/>
    </source>
</evidence>
<keyword evidence="3 8" id="KW-0479">Metal-binding</keyword>
<dbReference type="Proteomes" id="UP000319040">
    <property type="component" value="Unassembled WGS sequence"/>
</dbReference>
<feature type="binding site" evidence="8">
    <location>
        <begin position="12"/>
        <end position="14"/>
    </location>
    <ligand>
        <name>GTP</name>
        <dbReference type="ChEBI" id="CHEBI:37565"/>
    </ligand>
</feature>
<evidence type="ECO:0000256" key="4">
    <source>
        <dbReference type="ARBA" id="ARBA00022741"/>
    </source>
</evidence>
<comment type="domain">
    <text evidence="8">The N-terminal domain determines nucleotide recognition and specific binding, while the C-terminal domain determines the specific binding to the target protein.</text>
</comment>
<dbReference type="CDD" id="cd02503">
    <property type="entry name" value="MobA"/>
    <property type="match status" value="1"/>
</dbReference>
<evidence type="ECO:0000256" key="5">
    <source>
        <dbReference type="ARBA" id="ARBA00022842"/>
    </source>
</evidence>
<feature type="binding site" evidence="8">
    <location>
        <position position="24"/>
    </location>
    <ligand>
        <name>GTP</name>
        <dbReference type="ChEBI" id="CHEBI:37565"/>
    </ligand>
</feature>
<keyword evidence="10" id="KW-0548">Nucleotidyltransferase</keyword>
<feature type="domain" description="MobA-like NTP transferase" evidence="9">
    <location>
        <begin position="9"/>
        <end position="154"/>
    </location>
</feature>